<dbReference type="InParanoid" id="A0A212R8Z3"/>
<dbReference type="Pfam" id="PF11897">
    <property type="entry name" value="DUF3417"/>
    <property type="match status" value="1"/>
</dbReference>
<dbReference type="EMBL" id="FYEK01000037">
    <property type="protein sequence ID" value="SNB68689.1"/>
    <property type="molecule type" value="Genomic_DNA"/>
</dbReference>
<protein>
    <submittedName>
        <fullName evidence="6">Maltodextrin phosphorylase</fullName>
    </submittedName>
</protein>
<dbReference type="Pfam" id="PF00343">
    <property type="entry name" value="Phosphorylase"/>
    <property type="match status" value="1"/>
</dbReference>
<dbReference type="GO" id="GO:0030170">
    <property type="term" value="F:pyridoxal phosphate binding"/>
    <property type="evidence" value="ECO:0007669"/>
    <property type="project" value="InterPro"/>
</dbReference>
<evidence type="ECO:0000313" key="7">
    <source>
        <dbReference type="Proteomes" id="UP000197025"/>
    </source>
</evidence>
<dbReference type="OrthoDB" id="9760804at2"/>
<dbReference type="Gene3D" id="3.40.50.2000">
    <property type="entry name" value="Glycogen Phosphorylase B"/>
    <property type="match status" value="2"/>
</dbReference>
<dbReference type="GO" id="GO:0008184">
    <property type="term" value="F:glycogen phosphorylase activity"/>
    <property type="evidence" value="ECO:0007669"/>
    <property type="project" value="InterPro"/>
</dbReference>
<comment type="similarity">
    <text evidence="2">Belongs to the glycogen phosphorylase family.</text>
</comment>
<dbReference type="RefSeq" id="WP_088571682.1">
    <property type="nucleotide sequence ID" value="NZ_FYEK01000037.1"/>
</dbReference>
<keyword evidence="4" id="KW-0663">Pyridoxal phosphate</keyword>
<dbReference type="NCBIfam" id="TIGR02094">
    <property type="entry name" value="more_P_ylases"/>
    <property type="match status" value="1"/>
</dbReference>
<dbReference type="PANTHER" id="PTHR42655:SF1">
    <property type="entry name" value="GLYCOGEN PHOSPHORYLASE"/>
    <property type="match status" value="1"/>
</dbReference>
<keyword evidence="3" id="KW-0021">Allosteric enzyme</keyword>
<keyword evidence="7" id="KW-1185">Reference proteome</keyword>
<dbReference type="FunCoup" id="A0A212R8Z3">
    <property type="interactions" value="303"/>
</dbReference>
<dbReference type="InterPro" id="IPR052182">
    <property type="entry name" value="Glycogen/Maltodextrin_Phosph"/>
</dbReference>
<dbReference type="InterPro" id="IPR000811">
    <property type="entry name" value="Glyco_trans_35"/>
</dbReference>
<dbReference type="PIRSF" id="PIRSF000460">
    <property type="entry name" value="Pprylas_GlgP"/>
    <property type="match status" value="1"/>
</dbReference>
<name>A0A212R8Z3_9CHLR</name>
<evidence type="ECO:0000256" key="4">
    <source>
        <dbReference type="PIRSR" id="PIRSR000460-1"/>
    </source>
</evidence>
<dbReference type="SUPFAM" id="SSF53756">
    <property type="entry name" value="UDP-Glycosyltransferase/glycogen phosphorylase"/>
    <property type="match status" value="1"/>
</dbReference>
<reference evidence="7" key="1">
    <citation type="submission" date="2017-06" db="EMBL/GenBank/DDBJ databases">
        <authorList>
            <person name="Varghese N."/>
            <person name="Submissions S."/>
        </authorList>
    </citation>
    <scope>NUCLEOTIDE SEQUENCE [LARGE SCALE GENOMIC DNA]</scope>
    <source>
        <strain evidence="7">JAD2</strain>
    </source>
</reference>
<dbReference type="InterPro" id="IPR024517">
    <property type="entry name" value="Glycogen_phosphorylase_DUF3417"/>
</dbReference>
<dbReference type="GO" id="GO:0005975">
    <property type="term" value="P:carbohydrate metabolic process"/>
    <property type="evidence" value="ECO:0007669"/>
    <property type="project" value="InterPro"/>
</dbReference>
<proteinExistence type="inferred from homology"/>
<evidence type="ECO:0000256" key="1">
    <source>
        <dbReference type="ARBA" id="ARBA00001275"/>
    </source>
</evidence>
<accession>A0A212R8Z3</accession>
<organism evidence="6 7">
    <name type="scientific">Thermoflexus hugenholtzii JAD2</name>
    <dbReference type="NCBI Taxonomy" id="877466"/>
    <lineage>
        <taxon>Bacteria</taxon>
        <taxon>Bacillati</taxon>
        <taxon>Chloroflexota</taxon>
        <taxon>Thermoflexia</taxon>
        <taxon>Thermoflexales</taxon>
        <taxon>Thermoflexaceae</taxon>
        <taxon>Thermoflexus</taxon>
    </lineage>
</organism>
<feature type="modified residue" description="N6-(pyridoxal phosphate)lysine" evidence="4">
    <location>
        <position position="602"/>
    </location>
</feature>
<dbReference type="InterPro" id="IPR011834">
    <property type="entry name" value="Agluc_phsphrylas"/>
</dbReference>
<evidence type="ECO:0000256" key="2">
    <source>
        <dbReference type="ARBA" id="ARBA00006047"/>
    </source>
</evidence>
<feature type="domain" description="DUF3417" evidence="5">
    <location>
        <begin position="10"/>
        <end position="117"/>
    </location>
</feature>
<evidence type="ECO:0000259" key="5">
    <source>
        <dbReference type="Pfam" id="PF11897"/>
    </source>
</evidence>
<dbReference type="AlphaFoldDB" id="A0A212R8Z3"/>
<sequence>MEPAGNGGKLPKRIARLGELITNMWWTWQPDAQRLFERLDPVRWEEVRHNPVALLRRVERARLNAAVQTPAYLELYDRVMEEFDRALTGPTWFARAHPERAEAIVAYFSTEFGIHEAFPAYAGGLGVLAGDFLKEASDLGLPMVGVGLLYQHGYFTQRITEDGWQEAIYEPLDLENLPLHPVLGPDGQPVRVEVTIAGRPVRAQIWRLQIGRIPLYLLDTSLPENEPADRELSARLYDGDPERRIAQEMILGIGGVRALRALGLQPAVWHLNEGHSAFSILERLREHIAAGLPFEEAAARVRATTVFTTHTPVPAGHDRFSLSLIERAFAGYWEQLGLSFKDFCELARQDEPWGSTFNMTVLALRFADHRNAVSELHGHVTRKMWAHLWPDRPVEAVPIRHITNGVHVGTWLARRMRVLYQRYLGPDWLERLDDPTLWERVLEIPDEELWTVRRHLKRKLVAFMRERARRRWQGNRVSPIQIVASGVLLDPYALTIGFARRFALYKRAYLLFRDPERLRRLVNDPYRPVQIILAGKAHPADEPAKRMIQEIYRLIKDPAFGGRIAFLEDYDIEVARHLVQGVDVWLNTPRRPLEASGTSGQKAALNGVLNLSVLDGWWREGYNGANGWAIGEDREYEDPEAQDAADAASLYDLLEKAVVPLYYDVEADGIPHRWLRMVKESIRSLVPFFNTRRMVKEYLQEMYLPAMEAASPRTLPV</sequence>
<evidence type="ECO:0000256" key="3">
    <source>
        <dbReference type="ARBA" id="ARBA00022533"/>
    </source>
</evidence>
<evidence type="ECO:0000313" key="6">
    <source>
        <dbReference type="EMBL" id="SNB68689.1"/>
    </source>
</evidence>
<dbReference type="PANTHER" id="PTHR42655">
    <property type="entry name" value="GLYCOGEN PHOSPHORYLASE"/>
    <property type="match status" value="1"/>
</dbReference>
<gene>
    <name evidence="6" type="ORF">SAMN02746019_00014220</name>
</gene>
<dbReference type="Proteomes" id="UP000197025">
    <property type="component" value="Unassembled WGS sequence"/>
</dbReference>
<comment type="catalytic activity">
    <reaction evidence="1">
        <text>[(1-&gt;4)-alpha-D-glucosyl](n) + phosphate = [(1-&gt;4)-alpha-D-glucosyl](n-1) + alpha-D-glucose 1-phosphate</text>
        <dbReference type="Rhea" id="RHEA:41732"/>
        <dbReference type="Rhea" id="RHEA-COMP:9584"/>
        <dbReference type="Rhea" id="RHEA-COMP:9586"/>
        <dbReference type="ChEBI" id="CHEBI:15444"/>
        <dbReference type="ChEBI" id="CHEBI:43474"/>
        <dbReference type="ChEBI" id="CHEBI:58601"/>
        <dbReference type="EC" id="2.4.1.1"/>
    </reaction>
</comment>